<reference evidence="1" key="1">
    <citation type="submission" date="2021-06" db="EMBL/GenBank/DDBJ databases">
        <authorList>
            <person name="Kallberg Y."/>
            <person name="Tangrot J."/>
            <person name="Rosling A."/>
        </authorList>
    </citation>
    <scope>NUCLEOTIDE SEQUENCE</scope>
    <source>
        <strain evidence="1">MA453B</strain>
    </source>
</reference>
<evidence type="ECO:0000313" key="2">
    <source>
        <dbReference type="Proteomes" id="UP000789405"/>
    </source>
</evidence>
<proteinExistence type="predicted"/>
<dbReference type="InterPro" id="IPR027443">
    <property type="entry name" value="IPNS-like_sf"/>
</dbReference>
<dbReference type="EMBL" id="CAJVPY010005487">
    <property type="protein sequence ID" value="CAG8644091.1"/>
    <property type="molecule type" value="Genomic_DNA"/>
</dbReference>
<organism evidence="1 2">
    <name type="scientific">Dentiscutata erythropus</name>
    <dbReference type="NCBI Taxonomy" id="1348616"/>
    <lineage>
        <taxon>Eukaryota</taxon>
        <taxon>Fungi</taxon>
        <taxon>Fungi incertae sedis</taxon>
        <taxon>Mucoromycota</taxon>
        <taxon>Glomeromycotina</taxon>
        <taxon>Glomeromycetes</taxon>
        <taxon>Diversisporales</taxon>
        <taxon>Gigasporaceae</taxon>
        <taxon>Dentiscutata</taxon>
    </lineage>
</organism>
<dbReference type="Gene3D" id="2.60.120.330">
    <property type="entry name" value="B-lactam Antibiotic, Isopenicillin N Synthase, Chain"/>
    <property type="match status" value="1"/>
</dbReference>
<evidence type="ECO:0000313" key="1">
    <source>
        <dbReference type="EMBL" id="CAG8644091.1"/>
    </source>
</evidence>
<dbReference type="PANTHER" id="PTHR48420:SF1">
    <property type="entry name" value="NON-HAEM DIOXYGENASE N-TERMINAL DOMAIN-CONTAINING PROTEIN"/>
    <property type="match status" value="1"/>
</dbReference>
<accession>A0A9N9GYS3</accession>
<dbReference type="PANTHER" id="PTHR48420">
    <property type="entry name" value="NON-HAEM DIOXYGENASE N-TERMINAL DOMAIN-CONTAINING PROTEIN"/>
    <property type="match status" value="1"/>
</dbReference>
<keyword evidence="2" id="KW-1185">Reference proteome</keyword>
<comment type="caution">
    <text evidence="1">The sequence shown here is derived from an EMBL/GenBank/DDBJ whole genome shotgun (WGS) entry which is preliminary data.</text>
</comment>
<dbReference type="OrthoDB" id="2364878at2759"/>
<sequence length="177" mass="19595">IPSAKPNYLEKIIVGSHTTKARLLHYFPIQSNDDKANGNIENIDDSWCGWHVDNSSITGLTSAMYINESDSTFPEVQCPDPSSGLYIKTKSDKIVKVSIPKDHLAFQLGEAMQMASRNNLLATPHMVKGISPNIKNEIPINVISRNTFAVFMQPSLDEMVGDVTFAEFGGNAIRIHY</sequence>
<feature type="non-terminal residue" evidence="1">
    <location>
        <position position="1"/>
    </location>
</feature>
<dbReference type="AlphaFoldDB" id="A0A9N9GYS3"/>
<dbReference type="SUPFAM" id="SSF51197">
    <property type="entry name" value="Clavaminate synthase-like"/>
    <property type="match status" value="1"/>
</dbReference>
<name>A0A9N9GYS3_9GLOM</name>
<gene>
    <name evidence="1" type="ORF">DERYTH_LOCUS9819</name>
</gene>
<dbReference type="Proteomes" id="UP000789405">
    <property type="component" value="Unassembled WGS sequence"/>
</dbReference>
<protein>
    <submittedName>
        <fullName evidence="1">18222_t:CDS:1</fullName>
    </submittedName>
</protein>